<keyword evidence="3" id="KW-1185">Reference proteome</keyword>
<comment type="caution">
    <text evidence="2">The sequence shown here is derived from an EMBL/GenBank/DDBJ whole genome shotgun (WGS) entry which is preliminary data.</text>
</comment>
<keyword evidence="1" id="KW-1133">Transmembrane helix</keyword>
<protein>
    <submittedName>
        <fullName evidence="2">Uncharacterized protein</fullName>
    </submittedName>
</protein>
<dbReference type="EMBL" id="REGN01004975">
    <property type="protein sequence ID" value="RNA15354.1"/>
    <property type="molecule type" value="Genomic_DNA"/>
</dbReference>
<name>A0A3M7QW67_BRAPC</name>
<proteinExistence type="predicted"/>
<feature type="transmembrane region" description="Helical" evidence="1">
    <location>
        <begin position="63"/>
        <end position="82"/>
    </location>
</feature>
<accession>A0A3M7QW67</accession>
<sequence>MNLFDQRNSHAIIDKLVLSLRRRNMFIKAYISHKAFQTKIIDHTAEKTQNAGVTSMKRKYPLLLLKTVLLYIYMQHLLLHLMSNN</sequence>
<evidence type="ECO:0000256" key="1">
    <source>
        <dbReference type="SAM" id="Phobius"/>
    </source>
</evidence>
<keyword evidence="1" id="KW-0812">Transmembrane</keyword>
<organism evidence="2 3">
    <name type="scientific">Brachionus plicatilis</name>
    <name type="common">Marine rotifer</name>
    <name type="synonym">Brachionus muelleri</name>
    <dbReference type="NCBI Taxonomy" id="10195"/>
    <lineage>
        <taxon>Eukaryota</taxon>
        <taxon>Metazoa</taxon>
        <taxon>Spiralia</taxon>
        <taxon>Gnathifera</taxon>
        <taxon>Rotifera</taxon>
        <taxon>Eurotatoria</taxon>
        <taxon>Monogononta</taxon>
        <taxon>Pseudotrocha</taxon>
        <taxon>Ploima</taxon>
        <taxon>Brachionidae</taxon>
        <taxon>Brachionus</taxon>
    </lineage>
</organism>
<reference evidence="2 3" key="1">
    <citation type="journal article" date="2018" name="Sci. Rep.">
        <title>Genomic signatures of local adaptation to the degree of environmental predictability in rotifers.</title>
        <authorList>
            <person name="Franch-Gras L."/>
            <person name="Hahn C."/>
            <person name="Garcia-Roger E.M."/>
            <person name="Carmona M.J."/>
            <person name="Serra M."/>
            <person name="Gomez A."/>
        </authorList>
    </citation>
    <scope>NUCLEOTIDE SEQUENCE [LARGE SCALE GENOMIC DNA]</scope>
    <source>
        <strain evidence="2">HYR1</strain>
    </source>
</reference>
<keyword evidence="1" id="KW-0472">Membrane</keyword>
<evidence type="ECO:0000313" key="2">
    <source>
        <dbReference type="EMBL" id="RNA15354.1"/>
    </source>
</evidence>
<dbReference type="AlphaFoldDB" id="A0A3M7QW67"/>
<gene>
    <name evidence="2" type="ORF">BpHYR1_010797</name>
</gene>
<evidence type="ECO:0000313" key="3">
    <source>
        <dbReference type="Proteomes" id="UP000276133"/>
    </source>
</evidence>
<dbReference type="Proteomes" id="UP000276133">
    <property type="component" value="Unassembled WGS sequence"/>
</dbReference>